<keyword evidence="1" id="KW-1133">Transmembrane helix</keyword>
<dbReference type="InterPro" id="IPR001296">
    <property type="entry name" value="Glyco_trans_1"/>
</dbReference>
<dbReference type="Proteomes" id="UP000219452">
    <property type="component" value="Unassembled WGS sequence"/>
</dbReference>
<keyword evidence="5" id="KW-1185">Reference proteome</keyword>
<keyword evidence="1" id="KW-0812">Transmembrane</keyword>
<dbReference type="EMBL" id="OCNH01000003">
    <property type="protein sequence ID" value="SOD91618.1"/>
    <property type="molecule type" value="Genomic_DNA"/>
</dbReference>
<dbReference type="Gene3D" id="3.40.50.2000">
    <property type="entry name" value="Glycogen Phosphorylase B"/>
    <property type="match status" value="2"/>
</dbReference>
<evidence type="ECO:0000259" key="2">
    <source>
        <dbReference type="Pfam" id="PF00534"/>
    </source>
</evidence>
<evidence type="ECO:0000313" key="4">
    <source>
        <dbReference type="EMBL" id="SOD91618.1"/>
    </source>
</evidence>
<dbReference type="GO" id="GO:0016758">
    <property type="term" value="F:hexosyltransferase activity"/>
    <property type="evidence" value="ECO:0007669"/>
    <property type="project" value="TreeGrafter"/>
</dbReference>
<dbReference type="SUPFAM" id="SSF53756">
    <property type="entry name" value="UDP-Glycosyltransferase/glycogen phosphorylase"/>
    <property type="match status" value="1"/>
</dbReference>
<gene>
    <name evidence="4" type="ORF">SAMN06269250_3555</name>
</gene>
<dbReference type="CDD" id="cd03794">
    <property type="entry name" value="GT4_WbuB-like"/>
    <property type="match status" value="1"/>
</dbReference>
<evidence type="ECO:0000256" key="1">
    <source>
        <dbReference type="SAM" id="Phobius"/>
    </source>
</evidence>
<dbReference type="PANTHER" id="PTHR45947:SF3">
    <property type="entry name" value="SULFOQUINOVOSYL TRANSFERASE SQD2"/>
    <property type="match status" value="1"/>
</dbReference>
<accession>A0A286G805</accession>
<dbReference type="InterPro" id="IPR028098">
    <property type="entry name" value="Glyco_trans_4-like_N"/>
</dbReference>
<feature type="transmembrane region" description="Helical" evidence="1">
    <location>
        <begin position="110"/>
        <end position="131"/>
    </location>
</feature>
<evidence type="ECO:0000313" key="5">
    <source>
        <dbReference type="Proteomes" id="UP000219452"/>
    </source>
</evidence>
<dbReference type="Pfam" id="PF00534">
    <property type="entry name" value="Glycos_transf_1"/>
    <property type="match status" value="1"/>
</dbReference>
<feature type="domain" description="Glycosyltransferase subfamily 4-like N-terminal" evidence="3">
    <location>
        <begin position="18"/>
        <end position="204"/>
    </location>
</feature>
<feature type="domain" description="Glycosyl transferase family 1" evidence="2">
    <location>
        <begin position="221"/>
        <end position="389"/>
    </location>
</feature>
<evidence type="ECO:0000259" key="3">
    <source>
        <dbReference type="Pfam" id="PF13579"/>
    </source>
</evidence>
<dbReference type="PANTHER" id="PTHR45947">
    <property type="entry name" value="SULFOQUINOVOSYL TRANSFERASE SQD2"/>
    <property type="match status" value="1"/>
</dbReference>
<proteinExistence type="predicted"/>
<name>A0A286G805_9BACT</name>
<reference evidence="5" key="1">
    <citation type="submission" date="2017-09" db="EMBL/GenBank/DDBJ databases">
        <authorList>
            <person name="Varghese N."/>
            <person name="Submissions S."/>
        </authorList>
    </citation>
    <scope>NUCLEOTIDE SEQUENCE [LARGE SCALE GENOMIC DNA]</scope>
    <source>
        <strain evidence="5">DSM 29961</strain>
    </source>
</reference>
<sequence length="423" mass="47928">MANKRVLIYSQTFAPDHSGISIYASDYAFYCAENGYDVDVITGFPFYPQWQKRKEDEGKLFATEVINNVTVHRGYLYVPHNPSAFQRIMHEVSLTFFAMINSFRVKRPDVIVVFTTPVLLGVLAAFMNLFWRRKLVINVQDFQVEAAYSLGMLKGSAMLKVINALELWSYKKADYVSSISGSMLDLLRDRKKLPDSKILFWPNWTHNDEKTFVKPAAGLFRKKFNFAPSTKLIGYAGNVGKKQGLDILLDTAVEFAHVPDVQFLIIGEGADLERLKAYAAEKSIRNVQFMPFLNSSEYLEFLADVDAVFISQVKVPFDIYFPSKLLGIMAMRQLLIVNADAKSELYKTTKKNDIALVSDYGDMATLKKYVSMVITNDPVIEDYKSEAEKFVVQFGREVVLSNIAQVLLDEPVSAPRVAEVVNQ</sequence>
<dbReference type="Pfam" id="PF13579">
    <property type="entry name" value="Glyco_trans_4_4"/>
    <property type="match status" value="1"/>
</dbReference>
<dbReference type="AlphaFoldDB" id="A0A286G805"/>
<protein>
    <submittedName>
        <fullName evidence="4">Colanic acid biosynthesis glycosyl transferase WcaI</fullName>
    </submittedName>
</protein>
<keyword evidence="4" id="KW-0808">Transferase</keyword>
<keyword evidence="1" id="KW-0472">Membrane</keyword>
<dbReference type="InterPro" id="IPR050194">
    <property type="entry name" value="Glycosyltransferase_grp1"/>
</dbReference>
<organism evidence="4 5">
    <name type="scientific">Spirosoma fluviale</name>
    <dbReference type="NCBI Taxonomy" id="1597977"/>
    <lineage>
        <taxon>Bacteria</taxon>
        <taxon>Pseudomonadati</taxon>
        <taxon>Bacteroidota</taxon>
        <taxon>Cytophagia</taxon>
        <taxon>Cytophagales</taxon>
        <taxon>Cytophagaceae</taxon>
        <taxon>Spirosoma</taxon>
    </lineage>
</organism>